<evidence type="ECO:0000256" key="17">
    <source>
        <dbReference type="ARBA" id="ARBA00044717"/>
    </source>
</evidence>
<keyword evidence="10" id="KW-0479">Metal-binding</keyword>
<keyword evidence="12" id="KW-0460">Magnesium</keyword>
<comment type="subcellular location">
    <subcellularLocation>
        <location evidence="2">Endoplasmic reticulum membrane</location>
        <topology evidence="2">Multi-pass membrane protein</topology>
    </subcellularLocation>
</comment>
<dbReference type="Proteomes" id="UP001302367">
    <property type="component" value="Chromosome 4"/>
</dbReference>
<gene>
    <name evidence="20" type="ORF">CB0940_03970</name>
    <name evidence="21" type="ORF">RHO25_005797</name>
</gene>
<evidence type="ECO:0000256" key="2">
    <source>
        <dbReference type="ARBA" id="ARBA00004477"/>
    </source>
</evidence>
<evidence type="ECO:0000313" key="21">
    <source>
        <dbReference type="EMBL" id="WPB01174.1"/>
    </source>
</evidence>
<keyword evidence="13 19" id="KW-1133">Transmembrane helix</keyword>
<dbReference type="EMBL" id="CP134187">
    <property type="protein sequence ID" value="WPB01174.1"/>
    <property type="molecule type" value="Genomic_DNA"/>
</dbReference>
<evidence type="ECO:0000256" key="10">
    <source>
        <dbReference type="ARBA" id="ARBA00022723"/>
    </source>
</evidence>
<feature type="transmembrane region" description="Helical" evidence="19">
    <location>
        <begin position="80"/>
        <end position="101"/>
    </location>
</feature>
<dbReference type="EMBL" id="LKMD01000105">
    <property type="protein sequence ID" value="PIA92802.1"/>
    <property type="molecule type" value="Genomic_DNA"/>
</dbReference>
<feature type="transmembrane region" description="Helical" evidence="19">
    <location>
        <begin position="34"/>
        <end position="52"/>
    </location>
</feature>
<evidence type="ECO:0000256" key="1">
    <source>
        <dbReference type="ARBA" id="ARBA00001946"/>
    </source>
</evidence>
<evidence type="ECO:0000313" key="22">
    <source>
        <dbReference type="Proteomes" id="UP000230605"/>
    </source>
</evidence>
<feature type="transmembrane region" description="Helical" evidence="19">
    <location>
        <begin position="12"/>
        <end position="28"/>
    </location>
</feature>
<dbReference type="GO" id="GO:0016757">
    <property type="term" value="F:glycosyltransferase activity"/>
    <property type="evidence" value="ECO:0007669"/>
    <property type="project" value="UniProtKB-KW"/>
</dbReference>
<dbReference type="Proteomes" id="UP000230605">
    <property type="component" value="Chromosome 4"/>
</dbReference>
<evidence type="ECO:0000313" key="20">
    <source>
        <dbReference type="EMBL" id="PIA92802.1"/>
    </source>
</evidence>
<feature type="transmembrane region" description="Helical" evidence="19">
    <location>
        <begin position="238"/>
        <end position="257"/>
    </location>
</feature>
<protein>
    <recommendedName>
        <fullName evidence="6">UDP-N-acetylglucosamine--dolichyl-phosphate N-acetylglucosaminephosphotransferase</fullName>
        <ecNumber evidence="5">2.7.8.15</ecNumber>
    </recommendedName>
    <alternativeName>
        <fullName evidence="15">GlcNAc-1-P transferase</fullName>
    </alternativeName>
    <alternativeName>
        <fullName evidence="16">N-acetylglucosamine-1-phosphate transferase</fullName>
    </alternativeName>
</protein>
<accession>A0A2G5HKR6</accession>
<reference evidence="21 23" key="2">
    <citation type="submission" date="2023-09" db="EMBL/GenBank/DDBJ databases">
        <title>Complete-Gapless Cercospora beticola genome.</title>
        <authorList>
            <person name="Wyatt N.A."/>
            <person name="Spanner R.E."/>
            <person name="Bolton M.D."/>
        </authorList>
    </citation>
    <scope>NUCLEOTIDE SEQUENCE [LARGE SCALE GENOMIC DNA]</scope>
    <source>
        <strain evidence="21">Cb09-40</strain>
    </source>
</reference>
<keyword evidence="8 20" id="KW-0808">Transferase</keyword>
<keyword evidence="23" id="KW-1185">Reference proteome</keyword>
<dbReference type="OrthoDB" id="10262326at2759"/>
<dbReference type="EC" id="2.7.8.15" evidence="5"/>
<feature type="transmembrane region" description="Helical" evidence="19">
    <location>
        <begin position="300"/>
        <end position="318"/>
    </location>
</feature>
<evidence type="ECO:0000256" key="19">
    <source>
        <dbReference type="SAM" id="Phobius"/>
    </source>
</evidence>
<dbReference type="GO" id="GO:0003975">
    <property type="term" value="F:UDP-N-acetylglucosamine-dolichyl-phosphate N-acetylglucosaminephosphotransferase activity"/>
    <property type="evidence" value="ECO:0007669"/>
    <property type="project" value="UniProtKB-EC"/>
</dbReference>
<dbReference type="PANTHER" id="PTHR10571">
    <property type="entry name" value="UDP-N-ACETYLGLUCOSAMINE--DOLICHYL-PHOSPHATE N-ACETYLGLUCOSAMINEPHOSPHOTRANSFERASE"/>
    <property type="match status" value="1"/>
</dbReference>
<evidence type="ECO:0000256" key="4">
    <source>
        <dbReference type="ARBA" id="ARBA00009317"/>
    </source>
</evidence>
<comment type="catalytic activity">
    <reaction evidence="18">
        <text>a di-trans,poly-cis-dolichyl phosphate + UDP-N-acetyl-alpha-D-glucosamine = an N-acetyl-alpha-D-glucosaminyl-diphospho-di-trans,poly-cis-dolichol + UMP</text>
        <dbReference type="Rhea" id="RHEA:13289"/>
        <dbReference type="Rhea" id="RHEA-COMP:19498"/>
        <dbReference type="Rhea" id="RHEA-COMP:19507"/>
        <dbReference type="ChEBI" id="CHEBI:57683"/>
        <dbReference type="ChEBI" id="CHEBI:57705"/>
        <dbReference type="ChEBI" id="CHEBI:57865"/>
        <dbReference type="ChEBI" id="CHEBI:58427"/>
        <dbReference type="EC" id="2.7.8.15"/>
    </reaction>
    <physiologicalReaction direction="left-to-right" evidence="18">
        <dbReference type="Rhea" id="RHEA:13290"/>
    </physiologicalReaction>
</comment>
<dbReference type="AlphaFoldDB" id="A0A2G5HKR6"/>
<comment type="pathway">
    <text evidence="3">Protein modification; protein glycosylation.</text>
</comment>
<comment type="cofactor">
    <cofactor evidence="1">
        <name>Mg(2+)</name>
        <dbReference type="ChEBI" id="CHEBI:18420"/>
    </cofactor>
</comment>
<keyword evidence="7" id="KW-0328">Glycosyltransferase</keyword>
<name>A0A2G5HKR6_CERBT</name>
<feature type="transmembrane region" description="Helical" evidence="19">
    <location>
        <begin position="429"/>
        <end position="451"/>
    </location>
</feature>
<dbReference type="UniPathway" id="UPA00378"/>
<evidence type="ECO:0000256" key="14">
    <source>
        <dbReference type="ARBA" id="ARBA00023136"/>
    </source>
</evidence>
<evidence type="ECO:0000256" key="11">
    <source>
        <dbReference type="ARBA" id="ARBA00022824"/>
    </source>
</evidence>
<evidence type="ECO:0000256" key="9">
    <source>
        <dbReference type="ARBA" id="ARBA00022692"/>
    </source>
</evidence>
<organism evidence="20 22">
    <name type="scientific">Cercospora beticola</name>
    <name type="common">Sugarbeet leaf spot fungus</name>
    <dbReference type="NCBI Taxonomy" id="122368"/>
    <lineage>
        <taxon>Eukaryota</taxon>
        <taxon>Fungi</taxon>
        <taxon>Dikarya</taxon>
        <taxon>Ascomycota</taxon>
        <taxon>Pezizomycotina</taxon>
        <taxon>Dothideomycetes</taxon>
        <taxon>Dothideomycetidae</taxon>
        <taxon>Mycosphaerellales</taxon>
        <taxon>Mycosphaerellaceae</taxon>
        <taxon>Cercospora</taxon>
    </lineage>
</organism>
<dbReference type="InterPro" id="IPR000715">
    <property type="entry name" value="Glycosyl_transferase_4"/>
</dbReference>
<dbReference type="GO" id="GO:0006488">
    <property type="term" value="P:dolichol-linked oligosaccharide biosynthetic process"/>
    <property type="evidence" value="ECO:0007669"/>
    <property type="project" value="InterPro"/>
</dbReference>
<evidence type="ECO:0000256" key="15">
    <source>
        <dbReference type="ARBA" id="ARBA00029567"/>
    </source>
</evidence>
<evidence type="ECO:0000256" key="7">
    <source>
        <dbReference type="ARBA" id="ARBA00022676"/>
    </source>
</evidence>
<evidence type="ECO:0000313" key="23">
    <source>
        <dbReference type="Proteomes" id="UP001302367"/>
    </source>
</evidence>
<feature type="transmembrane region" description="Helical" evidence="19">
    <location>
        <begin position="169"/>
        <end position="190"/>
    </location>
</feature>
<comment type="function">
    <text evidence="17">UDP-N-acetylglucosamine--dolichyl-phosphate N-acetylglucosaminephosphotransferase that operates in the biosynthetic pathway of dolichol-linked oligosaccharides, the glycan precursors employed in protein asparagine (N)-glycosylation. The assembly of dolichol-linked oligosaccharides begins on the cytosolic side of the endoplasmic reticulum membrane and finishes in its lumen. The sequential addition of sugars to dolichol pyrophosphate produces dolichol-linked oligosaccharides containing fourteen sugars, including two GlcNAcs, nine mannoses and three glucoses. Once assembled, the oligosaccharide is transferred from the lipid to nascent proteins by oligosaccharyltransferases. Catalyzes the initial step of dolichol-linked oligosaccharide biosynthesis, transfering GlcNAc-1-P from cytosolic UDP-GlcNAc onto the carrier lipid dolichyl phosphate (P-dolichol), yielding GlcNAc-P-P-dolichol embedded in the cytoplasmic leaflet of the endoplasmic reticulum membrane.</text>
</comment>
<comment type="similarity">
    <text evidence="4">Belongs to the glycosyltransferase 4 family.</text>
</comment>
<evidence type="ECO:0000256" key="6">
    <source>
        <dbReference type="ARBA" id="ARBA00017659"/>
    </source>
</evidence>
<evidence type="ECO:0000256" key="12">
    <source>
        <dbReference type="ARBA" id="ARBA00022842"/>
    </source>
</evidence>
<evidence type="ECO:0000256" key="3">
    <source>
        <dbReference type="ARBA" id="ARBA00004922"/>
    </source>
</evidence>
<evidence type="ECO:0000256" key="18">
    <source>
        <dbReference type="ARBA" id="ARBA00045078"/>
    </source>
</evidence>
<feature type="transmembrane region" description="Helical" evidence="19">
    <location>
        <begin position="210"/>
        <end position="231"/>
    </location>
</feature>
<keyword evidence="14 19" id="KW-0472">Membrane</keyword>
<dbReference type="GO" id="GO:0005789">
    <property type="term" value="C:endoplasmic reticulum membrane"/>
    <property type="evidence" value="ECO:0007669"/>
    <property type="project" value="UniProtKB-SubCell"/>
</dbReference>
<dbReference type="PANTHER" id="PTHR10571:SF0">
    <property type="entry name" value="UDP-N-ACETYLGLUCOSAMINE--DOLICHYL-PHOSPHATE N-ACETYLGLUCOSAMINEPHOSPHOTRANSFERASE"/>
    <property type="match status" value="1"/>
</dbReference>
<keyword evidence="9 19" id="KW-0812">Transmembrane</keyword>
<dbReference type="CDD" id="cd06855">
    <property type="entry name" value="GT_GPT_euk"/>
    <property type="match status" value="1"/>
</dbReference>
<evidence type="ECO:0000256" key="13">
    <source>
        <dbReference type="ARBA" id="ARBA00022989"/>
    </source>
</evidence>
<evidence type="ECO:0000256" key="5">
    <source>
        <dbReference type="ARBA" id="ARBA00013225"/>
    </source>
</evidence>
<keyword evidence="11" id="KW-0256">Endoplasmic reticulum</keyword>
<evidence type="ECO:0000256" key="16">
    <source>
        <dbReference type="ARBA" id="ARBA00033238"/>
    </source>
</evidence>
<dbReference type="InterPro" id="IPR033895">
    <property type="entry name" value="GPT"/>
</dbReference>
<dbReference type="GO" id="GO:0046872">
    <property type="term" value="F:metal ion binding"/>
    <property type="evidence" value="ECO:0007669"/>
    <property type="project" value="UniProtKB-KW"/>
</dbReference>
<dbReference type="Pfam" id="PF00953">
    <property type="entry name" value="Glycos_transf_4"/>
    <property type="match status" value="1"/>
</dbReference>
<evidence type="ECO:0000256" key="8">
    <source>
        <dbReference type="ARBA" id="ARBA00022679"/>
    </source>
</evidence>
<feature type="transmembrane region" description="Helical" evidence="19">
    <location>
        <begin position="269"/>
        <end position="288"/>
    </location>
</feature>
<reference evidence="20 22" key="1">
    <citation type="submission" date="2015-10" db="EMBL/GenBank/DDBJ databases">
        <title>The cercosporin biosynthetic gene cluster was horizontally transferred to several fungal lineages and shown to be expanded in Cercospora beticola based on microsynteny with recipient genomes.</title>
        <authorList>
            <person name="De Jonge R."/>
            <person name="Ebert M.K."/>
            <person name="Suttle J.C."/>
            <person name="Jurick Ii W.M."/>
            <person name="Secor G.A."/>
            <person name="Thomma B.P."/>
            <person name="Van De Peer Y."/>
            <person name="Bolton M.D."/>
        </authorList>
    </citation>
    <scope>NUCLEOTIDE SEQUENCE [LARGE SCALE GENOMIC DNA]</scope>
    <source>
        <strain evidence="20 22">09-40</strain>
    </source>
</reference>
<proteinExistence type="inferred from homology"/>
<sequence length="462" mass="51726">MQPLSGTEKTGLGGLSFLCLTILISSWRNDGEPLYASLAISGLAYAFTYCTIRWTGDVFLANGFGGEDKSKKHKPRLPEMMGLICGLVYLLTLIFFLPFAFRRDIVEVTSGGGNKDRVLEAQHIETGRFLHKFPLEKLASYGFAYSTLSSVVILGILDDTFDMRWRHKFFIPAFAALPMLGLYFVDFGVTHVVVPLPFRSYLGELIDLGALYYAYMAAISIFCPNSINILAGVNGIEVGQSLVIALLIALNDVLYLLPTVQQPHPAAESHLFSIYLLLPFMGVSLALLKHNWFPAKVFVGDTYCYFAGMVFAVVGILGHFSKTLLLLFIPQIFNFVYSAPQLFKLVPCPRHRMPKFNARTGLLEPSTANPSEPGWKPIRPLIGQVLKILHKLKLVRIAVDETGNVVETSNLTLLNLWLVWRGPLREDRLALEVLVMQTFCGLAALWTRHFFARMLFAMDNRF</sequence>